<reference evidence="1" key="1">
    <citation type="submission" date="2014-11" db="EMBL/GenBank/DDBJ databases">
        <authorList>
            <person name="Amaro Gonzalez C."/>
        </authorList>
    </citation>
    <scope>NUCLEOTIDE SEQUENCE</scope>
</reference>
<evidence type="ECO:0000313" key="1">
    <source>
        <dbReference type="EMBL" id="JAH77292.1"/>
    </source>
</evidence>
<dbReference type="EMBL" id="GBXM01031285">
    <property type="protein sequence ID" value="JAH77292.1"/>
    <property type="molecule type" value="Transcribed_RNA"/>
</dbReference>
<name>A0A0E9VGV2_ANGAN</name>
<organism evidence="1">
    <name type="scientific">Anguilla anguilla</name>
    <name type="common">European freshwater eel</name>
    <name type="synonym">Muraena anguilla</name>
    <dbReference type="NCBI Taxonomy" id="7936"/>
    <lineage>
        <taxon>Eukaryota</taxon>
        <taxon>Metazoa</taxon>
        <taxon>Chordata</taxon>
        <taxon>Craniata</taxon>
        <taxon>Vertebrata</taxon>
        <taxon>Euteleostomi</taxon>
        <taxon>Actinopterygii</taxon>
        <taxon>Neopterygii</taxon>
        <taxon>Teleostei</taxon>
        <taxon>Anguilliformes</taxon>
        <taxon>Anguillidae</taxon>
        <taxon>Anguilla</taxon>
    </lineage>
</organism>
<accession>A0A0E9VGV2</accession>
<reference evidence="1" key="2">
    <citation type="journal article" date="2015" name="Fish Shellfish Immunol.">
        <title>Early steps in the European eel (Anguilla anguilla)-Vibrio vulnificus interaction in the gills: Role of the RtxA13 toxin.</title>
        <authorList>
            <person name="Callol A."/>
            <person name="Pajuelo D."/>
            <person name="Ebbesson L."/>
            <person name="Teles M."/>
            <person name="MacKenzie S."/>
            <person name="Amaro C."/>
        </authorList>
    </citation>
    <scope>NUCLEOTIDE SEQUENCE</scope>
</reference>
<proteinExistence type="predicted"/>
<dbReference type="AlphaFoldDB" id="A0A0E9VGV2"/>
<sequence>MCPIIFKKGEFLGLQILIFQ</sequence>
<protein>
    <submittedName>
        <fullName evidence="1">Uncharacterized protein</fullName>
    </submittedName>
</protein>